<evidence type="ECO:0000313" key="2">
    <source>
        <dbReference type="EMBL" id="TDL21233.1"/>
    </source>
</evidence>
<dbReference type="AlphaFoldDB" id="A0A4Y7Q0P8"/>
<dbReference type="PROSITE" id="PS50181">
    <property type="entry name" value="FBOX"/>
    <property type="match status" value="1"/>
</dbReference>
<protein>
    <recommendedName>
        <fullName evidence="1">F-box domain-containing protein</fullName>
    </recommendedName>
</protein>
<dbReference type="SUPFAM" id="SSF81383">
    <property type="entry name" value="F-box domain"/>
    <property type="match status" value="1"/>
</dbReference>
<dbReference type="OrthoDB" id="3365698at2759"/>
<dbReference type="InterPro" id="IPR001810">
    <property type="entry name" value="F-box_dom"/>
</dbReference>
<dbReference type="VEuPathDB" id="FungiDB:BD410DRAFT_309375"/>
<reference evidence="2 3" key="1">
    <citation type="submission" date="2018-06" db="EMBL/GenBank/DDBJ databases">
        <title>A transcriptomic atlas of mushroom development highlights an independent origin of complex multicellularity.</title>
        <authorList>
            <consortium name="DOE Joint Genome Institute"/>
            <person name="Krizsan K."/>
            <person name="Almasi E."/>
            <person name="Merenyi Z."/>
            <person name="Sahu N."/>
            <person name="Viragh M."/>
            <person name="Koszo T."/>
            <person name="Mondo S."/>
            <person name="Kiss B."/>
            <person name="Balint B."/>
            <person name="Kues U."/>
            <person name="Barry K."/>
            <person name="Hegedus J.C."/>
            <person name="Henrissat B."/>
            <person name="Johnson J."/>
            <person name="Lipzen A."/>
            <person name="Ohm R."/>
            <person name="Nagy I."/>
            <person name="Pangilinan J."/>
            <person name="Yan J."/>
            <person name="Xiong Y."/>
            <person name="Grigoriev I.V."/>
            <person name="Hibbett D.S."/>
            <person name="Nagy L.G."/>
        </authorList>
    </citation>
    <scope>NUCLEOTIDE SEQUENCE [LARGE SCALE GENOMIC DNA]</scope>
    <source>
        <strain evidence="2 3">SZMC22713</strain>
    </source>
</reference>
<sequence>MVTHGSNFVFTLYSTIGRNRQVPRESLPFLMQSLSDYKNCMKALESVRKHLGKKIRSLQWLIFPAVLENGIRNLPHEILSYIFELCHHSTVGCDFALRISQVSRRFRQIALQTSMIWTRIAGNYHESRFRTFITRSGIRELEI</sequence>
<dbReference type="Pfam" id="PF12937">
    <property type="entry name" value="F-box-like"/>
    <property type="match status" value="1"/>
</dbReference>
<evidence type="ECO:0000313" key="3">
    <source>
        <dbReference type="Proteomes" id="UP000294933"/>
    </source>
</evidence>
<feature type="domain" description="F-box" evidence="1">
    <location>
        <begin position="68"/>
        <end position="120"/>
    </location>
</feature>
<dbReference type="STRING" id="50990.A0A4Y7Q0P8"/>
<name>A0A4Y7Q0P8_9AGAM</name>
<dbReference type="InterPro" id="IPR036047">
    <property type="entry name" value="F-box-like_dom_sf"/>
</dbReference>
<accession>A0A4Y7Q0P8</accession>
<proteinExistence type="predicted"/>
<dbReference type="Gene3D" id="1.20.1280.50">
    <property type="match status" value="1"/>
</dbReference>
<gene>
    <name evidence="2" type="ORF">BD410DRAFT_309375</name>
</gene>
<dbReference type="Proteomes" id="UP000294933">
    <property type="component" value="Unassembled WGS sequence"/>
</dbReference>
<dbReference type="EMBL" id="ML170182">
    <property type="protein sequence ID" value="TDL21233.1"/>
    <property type="molecule type" value="Genomic_DNA"/>
</dbReference>
<organism evidence="2 3">
    <name type="scientific">Rickenella mellea</name>
    <dbReference type="NCBI Taxonomy" id="50990"/>
    <lineage>
        <taxon>Eukaryota</taxon>
        <taxon>Fungi</taxon>
        <taxon>Dikarya</taxon>
        <taxon>Basidiomycota</taxon>
        <taxon>Agaricomycotina</taxon>
        <taxon>Agaricomycetes</taxon>
        <taxon>Hymenochaetales</taxon>
        <taxon>Rickenellaceae</taxon>
        <taxon>Rickenella</taxon>
    </lineage>
</organism>
<keyword evidence="3" id="KW-1185">Reference proteome</keyword>
<dbReference type="CDD" id="cd09917">
    <property type="entry name" value="F-box_SF"/>
    <property type="match status" value="1"/>
</dbReference>
<evidence type="ECO:0000259" key="1">
    <source>
        <dbReference type="PROSITE" id="PS50181"/>
    </source>
</evidence>